<accession>A0A2S7SV37</accession>
<dbReference type="PROSITE" id="PS51257">
    <property type="entry name" value="PROKAR_LIPOPROTEIN"/>
    <property type="match status" value="1"/>
</dbReference>
<gene>
    <name evidence="3" type="ORF">CJD36_012595</name>
</gene>
<feature type="signal peptide" evidence="2">
    <location>
        <begin position="1"/>
        <end position="20"/>
    </location>
</feature>
<dbReference type="AlphaFoldDB" id="A0A2S7SV37"/>
<dbReference type="GO" id="GO:0020037">
    <property type="term" value="F:heme binding"/>
    <property type="evidence" value="ECO:0007669"/>
    <property type="project" value="InterPro"/>
</dbReference>
<dbReference type="EMBL" id="PPSL01000003">
    <property type="protein sequence ID" value="PQJ10802.1"/>
    <property type="molecule type" value="Genomic_DNA"/>
</dbReference>
<evidence type="ECO:0000313" key="3">
    <source>
        <dbReference type="EMBL" id="PQJ10802.1"/>
    </source>
</evidence>
<dbReference type="OrthoDB" id="679921at2"/>
<sequence length="158" mass="16743">MKLSQIAVVAMVTFIFAACAASKKKHKIAPPAPPVAPAVTSVPAKPIPDKSPDAPASSPASPFLFSKPADGIYAPGNDELAAIEPQYKGLKLEKLKEGYVLYAQGACTNCHNAKPIYPIPTSEWGGIIDDMSEKAMLTSAQKDAVYKYVLSIKATQPK</sequence>
<keyword evidence="4" id="KW-1185">Reference proteome</keyword>
<dbReference type="InterPro" id="IPR036909">
    <property type="entry name" value="Cyt_c-like_dom_sf"/>
</dbReference>
<dbReference type="SUPFAM" id="SSF46626">
    <property type="entry name" value="Cytochrome c"/>
    <property type="match status" value="1"/>
</dbReference>
<reference evidence="3 4" key="1">
    <citation type="submission" date="2018-01" db="EMBL/GenBank/DDBJ databases">
        <title>A novel member of the phylum Bacteroidetes isolated from glacier ice.</title>
        <authorList>
            <person name="Liu Q."/>
            <person name="Xin Y.-H."/>
        </authorList>
    </citation>
    <scope>NUCLEOTIDE SEQUENCE [LARGE SCALE GENOMIC DNA]</scope>
    <source>
        <strain evidence="3 4">RB1R16</strain>
    </source>
</reference>
<evidence type="ECO:0000313" key="4">
    <source>
        <dbReference type="Proteomes" id="UP000239872"/>
    </source>
</evidence>
<evidence type="ECO:0000256" key="2">
    <source>
        <dbReference type="SAM" id="SignalP"/>
    </source>
</evidence>
<name>A0A2S7SV37_9BACT</name>
<dbReference type="RefSeq" id="WP_105039529.1">
    <property type="nucleotide sequence ID" value="NZ_PPSL01000003.1"/>
</dbReference>
<dbReference type="Proteomes" id="UP000239872">
    <property type="component" value="Unassembled WGS sequence"/>
</dbReference>
<dbReference type="GO" id="GO:0009055">
    <property type="term" value="F:electron transfer activity"/>
    <property type="evidence" value="ECO:0007669"/>
    <property type="project" value="InterPro"/>
</dbReference>
<feature type="compositionally biased region" description="Low complexity" evidence="1">
    <location>
        <begin position="53"/>
        <end position="63"/>
    </location>
</feature>
<feature type="region of interest" description="Disordered" evidence="1">
    <location>
        <begin position="27"/>
        <end position="63"/>
    </location>
</feature>
<protein>
    <recommendedName>
        <fullName evidence="5">Cytochrome c domain-containing protein</fullName>
    </recommendedName>
</protein>
<organism evidence="3 4">
    <name type="scientific">Flavipsychrobacter stenotrophus</name>
    <dbReference type="NCBI Taxonomy" id="2077091"/>
    <lineage>
        <taxon>Bacteria</taxon>
        <taxon>Pseudomonadati</taxon>
        <taxon>Bacteroidota</taxon>
        <taxon>Chitinophagia</taxon>
        <taxon>Chitinophagales</taxon>
        <taxon>Chitinophagaceae</taxon>
        <taxon>Flavipsychrobacter</taxon>
    </lineage>
</organism>
<proteinExistence type="predicted"/>
<evidence type="ECO:0008006" key="5">
    <source>
        <dbReference type="Google" id="ProtNLM"/>
    </source>
</evidence>
<comment type="caution">
    <text evidence="3">The sequence shown here is derived from an EMBL/GenBank/DDBJ whole genome shotgun (WGS) entry which is preliminary data.</text>
</comment>
<evidence type="ECO:0000256" key="1">
    <source>
        <dbReference type="SAM" id="MobiDB-lite"/>
    </source>
</evidence>
<keyword evidence="2" id="KW-0732">Signal</keyword>
<feature type="chain" id="PRO_5015617247" description="Cytochrome c domain-containing protein" evidence="2">
    <location>
        <begin position="21"/>
        <end position="158"/>
    </location>
</feature>